<protein>
    <submittedName>
        <fullName evidence="1">Uncharacterized protein</fullName>
    </submittedName>
</protein>
<dbReference type="Proteomes" id="UP000325607">
    <property type="component" value="Unassembled WGS sequence"/>
</dbReference>
<reference evidence="1 2" key="1">
    <citation type="submission" date="2019-09" db="EMBL/GenBank/DDBJ databases">
        <authorList>
            <person name="Chandra G."/>
            <person name="Truman W A."/>
        </authorList>
    </citation>
    <scope>NUCLEOTIDE SEQUENCE [LARGE SCALE GENOMIC DNA]</scope>
    <source>
        <strain evidence="1">PS645</strain>
    </source>
</reference>
<proteinExistence type="predicted"/>
<accession>A0A5E6TSL9</accession>
<dbReference type="AlphaFoldDB" id="A0A5E6TSL9"/>
<evidence type="ECO:0000313" key="1">
    <source>
        <dbReference type="EMBL" id="VVM93973.1"/>
    </source>
</evidence>
<sequence length="147" mass="15972">MQPARVGGAHHRVVFQLGEQCFAFTLGAPQHGVEQGLGPRLFQLVGTADGFADSGVGRHAGVEQLVQTYQQQRLDIGVRSLEGFLQQLRRQRRQSWLPAGGAEGQILSEAAIAVFNLVHLRGQRTVEGGFSVEYSRQGLGGSQTRVH</sequence>
<name>A0A5E6TSL9_PSEFL</name>
<evidence type="ECO:0000313" key="2">
    <source>
        <dbReference type="Proteomes" id="UP000325607"/>
    </source>
</evidence>
<organism evidence="1 2">
    <name type="scientific">Pseudomonas fluorescens</name>
    <dbReference type="NCBI Taxonomy" id="294"/>
    <lineage>
        <taxon>Bacteria</taxon>
        <taxon>Pseudomonadati</taxon>
        <taxon>Pseudomonadota</taxon>
        <taxon>Gammaproteobacteria</taxon>
        <taxon>Pseudomonadales</taxon>
        <taxon>Pseudomonadaceae</taxon>
        <taxon>Pseudomonas</taxon>
    </lineage>
</organism>
<gene>
    <name evidence="1" type="ORF">PS645_02930</name>
</gene>
<dbReference type="EMBL" id="CABVGX010000022">
    <property type="protein sequence ID" value="VVM93973.1"/>
    <property type="molecule type" value="Genomic_DNA"/>
</dbReference>